<evidence type="ECO:0000313" key="2">
    <source>
        <dbReference type="EMBL" id="KAL0486277.1"/>
    </source>
</evidence>
<accession>A0AAW2ZCC0</accession>
<evidence type="ECO:0000313" key="3">
    <source>
        <dbReference type="Proteomes" id="UP001431209"/>
    </source>
</evidence>
<dbReference type="AlphaFoldDB" id="A0AAW2ZCC0"/>
<sequence length="301" mass="34542">MKRKSDDFEDERIYSHKSRRTNRSDTASSNAEQKENKDPLMLSPSKLYTGQKNNKQLLRRKAEDIMLSLVENSFGVNPASLITIQPLEPSKDVSAFPRNFIDFIDAGSHCGLDGKKKIVYDNIRRAIHIVIDFSNIPLSSKRCDLGEYLLFAFKSSLRLRLSEIQDVATRLNVIKLYNILDVDDEITSISQYLLEWNFSKQSQPLLITWYGIDKIQNLRLADDDWPTENNVIPGQYAEYQPDSMQLRSDRMYEFRKAITSTLSLSTIFTTTFCIKVDALLQAFMKTSEFLPSTPVKIVCVA</sequence>
<name>A0AAW2ZCC0_9EUKA</name>
<feature type="region of interest" description="Disordered" evidence="1">
    <location>
        <begin position="1"/>
        <end position="46"/>
    </location>
</feature>
<gene>
    <name evidence="2" type="ORF">AKO1_011939</name>
</gene>
<comment type="caution">
    <text evidence="2">The sequence shown here is derived from an EMBL/GenBank/DDBJ whole genome shotgun (WGS) entry which is preliminary data.</text>
</comment>
<evidence type="ECO:0000256" key="1">
    <source>
        <dbReference type="SAM" id="MobiDB-lite"/>
    </source>
</evidence>
<organism evidence="2 3">
    <name type="scientific">Acrasis kona</name>
    <dbReference type="NCBI Taxonomy" id="1008807"/>
    <lineage>
        <taxon>Eukaryota</taxon>
        <taxon>Discoba</taxon>
        <taxon>Heterolobosea</taxon>
        <taxon>Tetramitia</taxon>
        <taxon>Eutetramitia</taxon>
        <taxon>Acrasidae</taxon>
        <taxon>Acrasis</taxon>
    </lineage>
</organism>
<keyword evidence="3" id="KW-1185">Reference proteome</keyword>
<reference evidence="2 3" key="1">
    <citation type="submission" date="2024-03" db="EMBL/GenBank/DDBJ databases">
        <title>The Acrasis kona genome and developmental transcriptomes reveal deep origins of eukaryotic multicellular pathways.</title>
        <authorList>
            <person name="Sheikh S."/>
            <person name="Fu C.-J."/>
            <person name="Brown M.W."/>
            <person name="Baldauf S.L."/>
        </authorList>
    </citation>
    <scope>NUCLEOTIDE SEQUENCE [LARGE SCALE GENOMIC DNA]</scope>
    <source>
        <strain evidence="2 3">ATCC MYA-3509</strain>
    </source>
</reference>
<protein>
    <submittedName>
        <fullName evidence="2">GTPase Der</fullName>
    </submittedName>
</protein>
<proteinExistence type="predicted"/>
<feature type="compositionally biased region" description="Basic and acidic residues" evidence="1">
    <location>
        <begin position="1"/>
        <end position="14"/>
    </location>
</feature>
<dbReference type="EMBL" id="JAOPGA020001213">
    <property type="protein sequence ID" value="KAL0486277.1"/>
    <property type="molecule type" value="Genomic_DNA"/>
</dbReference>
<dbReference type="Proteomes" id="UP001431209">
    <property type="component" value="Unassembled WGS sequence"/>
</dbReference>